<feature type="domain" description="Major facilitator superfamily (MFS) profile" evidence="7">
    <location>
        <begin position="39"/>
        <end position="504"/>
    </location>
</feature>
<keyword evidence="2 6" id="KW-0812">Transmembrane</keyword>
<feature type="transmembrane region" description="Helical" evidence="6">
    <location>
        <begin position="369"/>
        <end position="390"/>
    </location>
</feature>
<evidence type="ECO:0000256" key="5">
    <source>
        <dbReference type="SAM" id="MobiDB-lite"/>
    </source>
</evidence>
<dbReference type="SUPFAM" id="SSF103473">
    <property type="entry name" value="MFS general substrate transporter"/>
    <property type="match status" value="1"/>
</dbReference>
<feature type="region of interest" description="Disordered" evidence="5">
    <location>
        <begin position="543"/>
        <end position="570"/>
    </location>
</feature>
<proteinExistence type="predicted"/>
<feature type="transmembrane region" description="Helical" evidence="6">
    <location>
        <begin position="74"/>
        <end position="96"/>
    </location>
</feature>
<feature type="transmembrane region" description="Helical" evidence="6">
    <location>
        <begin position="103"/>
        <end position="123"/>
    </location>
</feature>
<feature type="transmembrane region" description="Helical" evidence="6">
    <location>
        <begin position="339"/>
        <end position="362"/>
    </location>
</feature>
<dbReference type="Pfam" id="PF07690">
    <property type="entry name" value="MFS_1"/>
    <property type="match status" value="1"/>
</dbReference>
<feature type="transmembrane region" description="Helical" evidence="6">
    <location>
        <begin position="192"/>
        <end position="213"/>
    </location>
</feature>
<feature type="transmembrane region" description="Helical" evidence="6">
    <location>
        <begin position="306"/>
        <end position="327"/>
    </location>
</feature>
<evidence type="ECO:0000256" key="2">
    <source>
        <dbReference type="ARBA" id="ARBA00022692"/>
    </source>
</evidence>
<dbReference type="Gene3D" id="1.20.1720.10">
    <property type="entry name" value="Multidrug resistance protein D"/>
    <property type="match status" value="1"/>
</dbReference>
<gene>
    <name evidence="8" type="ORF">B0T17DRAFT_485080</name>
</gene>
<feature type="transmembrane region" description="Helical" evidence="6">
    <location>
        <begin position="267"/>
        <end position="286"/>
    </location>
</feature>
<feature type="transmembrane region" description="Helical" evidence="6">
    <location>
        <begin position="161"/>
        <end position="180"/>
    </location>
</feature>
<name>A0AA40CDF4_9PEZI</name>
<organism evidence="8 9">
    <name type="scientific">Bombardia bombarda</name>
    <dbReference type="NCBI Taxonomy" id="252184"/>
    <lineage>
        <taxon>Eukaryota</taxon>
        <taxon>Fungi</taxon>
        <taxon>Dikarya</taxon>
        <taxon>Ascomycota</taxon>
        <taxon>Pezizomycotina</taxon>
        <taxon>Sordariomycetes</taxon>
        <taxon>Sordariomycetidae</taxon>
        <taxon>Sordariales</taxon>
        <taxon>Lasiosphaeriaceae</taxon>
        <taxon>Bombardia</taxon>
    </lineage>
</organism>
<evidence type="ECO:0000256" key="1">
    <source>
        <dbReference type="ARBA" id="ARBA00004141"/>
    </source>
</evidence>
<accession>A0AA40CDF4</accession>
<feature type="transmembrane region" description="Helical" evidence="6">
    <location>
        <begin position="396"/>
        <end position="418"/>
    </location>
</feature>
<dbReference type="PROSITE" id="PS50850">
    <property type="entry name" value="MFS"/>
    <property type="match status" value="1"/>
</dbReference>
<feature type="transmembrane region" description="Helical" evidence="6">
    <location>
        <begin position="234"/>
        <end position="255"/>
    </location>
</feature>
<feature type="transmembrane region" description="Helical" evidence="6">
    <location>
        <begin position="38"/>
        <end position="62"/>
    </location>
</feature>
<dbReference type="PANTHER" id="PTHR23501:SF199">
    <property type="entry name" value="MFS EFFLUX TRANSPORTER INPD-RELATED"/>
    <property type="match status" value="1"/>
</dbReference>
<dbReference type="Proteomes" id="UP001174934">
    <property type="component" value="Unassembled WGS sequence"/>
</dbReference>
<dbReference type="EMBL" id="JAULSR010000001">
    <property type="protein sequence ID" value="KAK0634372.1"/>
    <property type="molecule type" value="Genomic_DNA"/>
</dbReference>
<dbReference type="InterPro" id="IPR036259">
    <property type="entry name" value="MFS_trans_sf"/>
</dbReference>
<sequence length="570" mass="60351">MEAIVASRGSDDGEGITTATTIATTTTSQHLATWRLSMVMTSLCLGIFLFGLDVNIIGVAIPHITTEFRSLPDVAWYGAAYLLTLTAFQPLFGNLYKFFNAKFVYLVSLILFEVGSTVCAVAPGSAVLIFGRAFLGLGAAGLLQGALAIIGYIVNVDKVPIFQSIVISSLIISVCIGPVIGGALTEYASWRWCFWINVPSGVVVAIVIFFFVPQTGSSNTVNARLPLNQKLEHMDFPGLAVFLSLVTCLLLALTWGGQTYAWQDSRIIGLFIGFGLLTIIFCYWLVRRGDRALIPLRVLRKRSIYVGALAQTGYGIISYGYFLPILFQSVQGVSTTQSGVRYIALVGSQILSTIVVGGLVTVFGIYVPYMIVGGVICSVGAGLLTTVDLFTPTANWAAFLVITGLGLGMAMQLPYTALQAVLDPVDVATGNAIAVFSFHLAGALGTAIAQNLLLHGLYEFVPEYTSALDATNVIGAGATGLVMLAGSSAEILLALRLAYGQAVRRTIILGLAGICFATCVAPFMEWVNIKQIADERARKAEQGVASGDDVGGGGDIVQERGGASGQEAEK</sequence>
<dbReference type="PANTHER" id="PTHR23501">
    <property type="entry name" value="MAJOR FACILITATOR SUPERFAMILY"/>
    <property type="match status" value="1"/>
</dbReference>
<dbReference type="AlphaFoldDB" id="A0AA40CDF4"/>
<dbReference type="InterPro" id="IPR011701">
    <property type="entry name" value="MFS"/>
</dbReference>
<feature type="transmembrane region" description="Helical" evidence="6">
    <location>
        <begin position="507"/>
        <end position="527"/>
    </location>
</feature>
<protein>
    <submittedName>
        <fullName evidence="8">Major facilitator superfamily domain-containing protein</fullName>
    </submittedName>
</protein>
<feature type="transmembrane region" description="Helical" evidence="6">
    <location>
        <begin position="430"/>
        <end position="453"/>
    </location>
</feature>
<feature type="transmembrane region" description="Helical" evidence="6">
    <location>
        <begin position="129"/>
        <end position="154"/>
    </location>
</feature>
<dbReference type="Gene3D" id="1.20.1250.20">
    <property type="entry name" value="MFS general substrate transporter like domains"/>
    <property type="match status" value="1"/>
</dbReference>
<comment type="caution">
    <text evidence="8">The sequence shown here is derived from an EMBL/GenBank/DDBJ whole genome shotgun (WGS) entry which is preliminary data.</text>
</comment>
<keyword evidence="9" id="KW-1185">Reference proteome</keyword>
<dbReference type="GO" id="GO:0005886">
    <property type="term" value="C:plasma membrane"/>
    <property type="evidence" value="ECO:0007669"/>
    <property type="project" value="TreeGrafter"/>
</dbReference>
<keyword evidence="3 6" id="KW-1133">Transmembrane helix</keyword>
<evidence type="ECO:0000256" key="6">
    <source>
        <dbReference type="SAM" id="Phobius"/>
    </source>
</evidence>
<reference evidence="8" key="1">
    <citation type="submission" date="2023-06" db="EMBL/GenBank/DDBJ databases">
        <title>Genome-scale phylogeny and comparative genomics of the fungal order Sordariales.</title>
        <authorList>
            <consortium name="Lawrence Berkeley National Laboratory"/>
            <person name="Hensen N."/>
            <person name="Bonometti L."/>
            <person name="Westerberg I."/>
            <person name="Brannstrom I.O."/>
            <person name="Guillou S."/>
            <person name="Cros-Aarteil S."/>
            <person name="Calhoun S."/>
            <person name="Haridas S."/>
            <person name="Kuo A."/>
            <person name="Mondo S."/>
            <person name="Pangilinan J."/>
            <person name="Riley R."/>
            <person name="LaButti K."/>
            <person name="Andreopoulos B."/>
            <person name="Lipzen A."/>
            <person name="Chen C."/>
            <person name="Yanf M."/>
            <person name="Daum C."/>
            <person name="Ng V."/>
            <person name="Clum A."/>
            <person name="Steindorff A."/>
            <person name="Ohm R."/>
            <person name="Martin F."/>
            <person name="Silar P."/>
            <person name="Natvig D."/>
            <person name="Lalanne C."/>
            <person name="Gautier V."/>
            <person name="Ament-velasquez S.L."/>
            <person name="Kruys A."/>
            <person name="Hutchinson M.I."/>
            <person name="Powell A.J."/>
            <person name="Barry K."/>
            <person name="Miller A.N."/>
            <person name="Grigoriev I.V."/>
            <person name="Debuchy R."/>
            <person name="Gladieux P."/>
            <person name="Thoren M.H."/>
            <person name="Johannesson H."/>
        </authorList>
    </citation>
    <scope>NUCLEOTIDE SEQUENCE</scope>
    <source>
        <strain evidence="8">SMH3391-2</strain>
    </source>
</reference>
<evidence type="ECO:0000259" key="7">
    <source>
        <dbReference type="PROSITE" id="PS50850"/>
    </source>
</evidence>
<comment type="subcellular location">
    <subcellularLocation>
        <location evidence="1">Membrane</location>
        <topology evidence="1">Multi-pass membrane protein</topology>
    </subcellularLocation>
</comment>
<feature type="transmembrane region" description="Helical" evidence="6">
    <location>
        <begin position="473"/>
        <end position="495"/>
    </location>
</feature>
<evidence type="ECO:0000313" key="9">
    <source>
        <dbReference type="Proteomes" id="UP001174934"/>
    </source>
</evidence>
<evidence type="ECO:0000256" key="4">
    <source>
        <dbReference type="ARBA" id="ARBA00023136"/>
    </source>
</evidence>
<dbReference type="GO" id="GO:0022857">
    <property type="term" value="F:transmembrane transporter activity"/>
    <property type="evidence" value="ECO:0007669"/>
    <property type="project" value="InterPro"/>
</dbReference>
<evidence type="ECO:0000256" key="3">
    <source>
        <dbReference type="ARBA" id="ARBA00022989"/>
    </source>
</evidence>
<keyword evidence="4 6" id="KW-0472">Membrane</keyword>
<evidence type="ECO:0000313" key="8">
    <source>
        <dbReference type="EMBL" id="KAK0634372.1"/>
    </source>
</evidence>
<dbReference type="InterPro" id="IPR020846">
    <property type="entry name" value="MFS_dom"/>
</dbReference>